<dbReference type="EMBL" id="KQ976425">
    <property type="protein sequence ID" value="KYM88062.1"/>
    <property type="molecule type" value="Genomic_DNA"/>
</dbReference>
<gene>
    <name evidence="1" type="ORF">ALC53_03164</name>
</gene>
<proteinExistence type="predicted"/>
<reference evidence="1 2" key="1">
    <citation type="submission" date="2015-09" db="EMBL/GenBank/DDBJ databases">
        <title>Atta colombica WGS genome.</title>
        <authorList>
            <person name="Nygaard S."/>
            <person name="Hu H."/>
            <person name="Boomsma J."/>
            <person name="Zhang G."/>
        </authorList>
    </citation>
    <scope>NUCLEOTIDE SEQUENCE [LARGE SCALE GENOMIC DNA]</scope>
    <source>
        <strain evidence="1">Treedump-2</strain>
        <tissue evidence="1">Whole body</tissue>
    </source>
</reference>
<accession>A0A151I5C5</accession>
<dbReference type="AlphaFoldDB" id="A0A151I5C5"/>
<evidence type="ECO:0000313" key="2">
    <source>
        <dbReference type="Proteomes" id="UP000078540"/>
    </source>
</evidence>
<evidence type="ECO:0000313" key="1">
    <source>
        <dbReference type="EMBL" id="KYM88062.1"/>
    </source>
</evidence>
<sequence length="125" mass="13482">ISKGAKGGDGLSKKEIFSRYLPTTKTLHEAESVPTVFVRYIVYVPVSDLFAFLLINCEATSVVSNLILSPVRTSSPLIDQFGLGLGFAVYGTVMVNGSPAITVISRMLRSLVIFGGTVKRLMLNI</sequence>
<name>A0A151I5C5_9HYME</name>
<feature type="non-terminal residue" evidence="1">
    <location>
        <position position="1"/>
    </location>
</feature>
<organism evidence="1 2">
    <name type="scientific">Atta colombica</name>
    <dbReference type="NCBI Taxonomy" id="520822"/>
    <lineage>
        <taxon>Eukaryota</taxon>
        <taxon>Metazoa</taxon>
        <taxon>Ecdysozoa</taxon>
        <taxon>Arthropoda</taxon>
        <taxon>Hexapoda</taxon>
        <taxon>Insecta</taxon>
        <taxon>Pterygota</taxon>
        <taxon>Neoptera</taxon>
        <taxon>Endopterygota</taxon>
        <taxon>Hymenoptera</taxon>
        <taxon>Apocrita</taxon>
        <taxon>Aculeata</taxon>
        <taxon>Formicoidea</taxon>
        <taxon>Formicidae</taxon>
        <taxon>Myrmicinae</taxon>
        <taxon>Atta</taxon>
    </lineage>
</organism>
<keyword evidence="2" id="KW-1185">Reference proteome</keyword>
<protein>
    <submittedName>
        <fullName evidence="1">Uncharacterized protein</fullName>
    </submittedName>
</protein>
<dbReference type="Proteomes" id="UP000078540">
    <property type="component" value="Unassembled WGS sequence"/>
</dbReference>